<evidence type="ECO:0000313" key="4">
    <source>
        <dbReference type="EMBL" id="MBD7968516.1"/>
    </source>
</evidence>
<dbReference type="Gene3D" id="3.30.457.10">
    <property type="entry name" value="Copper amine oxidase-like, N-terminal domain"/>
    <property type="match status" value="1"/>
</dbReference>
<evidence type="ECO:0000256" key="2">
    <source>
        <dbReference type="SAM" id="SignalP"/>
    </source>
</evidence>
<comment type="caution">
    <text evidence="4">The sequence shown here is derived from an EMBL/GenBank/DDBJ whole genome shotgun (WGS) entry which is preliminary data.</text>
</comment>
<dbReference type="Proteomes" id="UP000608071">
    <property type="component" value="Unassembled WGS sequence"/>
</dbReference>
<dbReference type="Pfam" id="PF07833">
    <property type="entry name" value="Cu_amine_oxidN1"/>
    <property type="match status" value="1"/>
</dbReference>
<dbReference type="SUPFAM" id="SSF55383">
    <property type="entry name" value="Copper amine oxidase, domain N"/>
    <property type="match status" value="1"/>
</dbReference>
<name>A0ABR8SYD5_9BACL</name>
<dbReference type="Gene3D" id="3.40.630.40">
    <property type="entry name" value="Zn-dependent exopeptidases"/>
    <property type="match status" value="1"/>
</dbReference>
<dbReference type="Gene3D" id="2.60.40.3500">
    <property type="match status" value="1"/>
</dbReference>
<dbReference type="InterPro" id="IPR050695">
    <property type="entry name" value="N-acetylmuramoyl_amidase_3"/>
</dbReference>
<dbReference type="InterPro" id="IPR021731">
    <property type="entry name" value="AMIN_dom"/>
</dbReference>
<proteinExistence type="predicted"/>
<protein>
    <submittedName>
        <fullName evidence="4">N-acetylmuramoyl-L-alanine amidase</fullName>
    </submittedName>
</protein>
<feature type="signal peptide" evidence="2">
    <location>
        <begin position="1"/>
        <end position="24"/>
    </location>
</feature>
<evidence type="ECO:0000313" key="5">
    <source>
        <dbReference type="Proteomes" id="UP000608071"/>
    </source>
</evidence>
<dbReference type="CDD" id="cd02696">
    <property type="entry name" value="MurNAc-LAA"/>
    <property type="match status" value="1"/>
</dbReference>
<gene>
    <name evidence="4" type="ORF">H9647_10600</name>
</gene>
<dbReference type="PANTHER" id="PTHR30404">
    <property type="entry name" value="N-ACETYLMURAMOYL-L-ALANINE AMIDASE"/>
    <property type="match status" value="1"/>
</dbReference>
<feature type="domain" description="MurNAc-LAA" evidence="3">
    <location>
        <begin position="362"/>
        <end position="472"/>
    </location>
</feature>
<evidence type="ECO:0000256" key="1">
    <source>
        <dbReference type="ARBA" id="ARBA00022801"/>
    </source>
</evidence>
<dbReference type="InterPro" id="IPR036582">
    <property type="entry name" value="Mao_N_sf"/>
</dbReference>
<organism evidence="4 5">
    <name type="scientific">Paenibacillus gallinarum</name>
    <dbReference type="NCBI Taxonomy" id="2762232"/>
    <lineage>
        <taxon>Bacteria</taxon>
        <taxon>Bacillati</taxon>
        <taxon>Bacillota</taxon>
        <taxon>Bacilli</taxon>
        <taxon>Bacillales</taxon>
        <taxon>Paenibacillaceae</taxon>
        <taxon>Paenibacillus</taxon>
    </lineage>
</organism>
<evidence type="ECO:0000259" key="3">
    <source>
        <dbReference type="SMART" id="SM00646"/>
    </source>
</evidence>
<dbReference type="EMBL" id="JACSQL010000003">
    <property type="protein sequence ID" value="MBD7968516.1"/>
    <property type="molecule type" value="Genomic_DNA"/>
</dbReference>
<dbReference type="InterPro" id="IPR012854">
    <property type="entry name" value="Cu_amine_oxidase-like_N"/>
</dbReference>
<dbReference type="SMART" id="SM00646">
    <property type="entry name" value="Ami_3"/>
    <property type="match status" value="1"/>
</dbReference>
<dbReference type="Pfam" id="PF11741">
    <property type="entry name" value="AMIN"/>
    <property type="match status" value="1"/>
</dbReference>
<reference evidence="4 5" key="1">
    <citation type="submission" date="2020-08" db="EMBL/GenBank/DDBJ databases">
        <title>A Genomic Blueprint of the Chicken Gut Microbiome.</title>
        <authorList>
            <person name="Gilroy R."/>
            <person name="Ravi A."/>
            <person name="Getino M."/>
            <person name="Pursley I."/>
            <person name="Horton D.L."/>
            <person name="Alikhan N.-F."/>
            <person name="Baker D."/>
            <person name="Gharbi K."/>
            <person name="Hall N."/>
            <person name="Watson M."/>
            <person name="Adriaenssens E.M."/>
            <person name="Foster-Nyarko E."/>
            <person name="Jarju S."/>
            <person name="Secka A."/>
            <person name="Antonio M."/>
            <person name="Oren A."/>
            <person name="Chaudhuri R."/>
            <person name="La Ragione R.M."/>
            <person name="Hildebrand F."/>
            <person name="Pallen M.J."/>
        </authorList>
    </citation>
    <scope>NUCLEOTIDE SEQUENCE [LARGE SCALE GENOMIC DNA]</scope>
    <source>
        <strain evidence="4 5">Sa2BVA9</strain>
    </source>
</reference>
<accession>A0ABR8SYD5</accession>
<dbReference type="RefSeq" id="WP_191799740.1">
    <property type="nucleotide sequence ID" value="NZ_JACSQL010000003.1"/>
</dbReference>
<sequence length="477" mass="52251">MKKTMILFLFSLLLCSIFPNIGHASSNPPKAKIILDGKEIKLPSPAQVSIINNSVMIPIRVVAENLNFKVTWDQKIKRVKIQNDTDTLTLTVNKKEALINDIASLLEVSPRNLNNTVVVPLRFVSENMGLAVKWDNKNKVVTLTSSIPVAGSNGIEEGTYKEPVKQVNDMYFANNQLVVSLDGDVKPSISTLANPQRIVVDIPNATFSSSFSQSLNIGTIGKLDVSGYSTVSEVRYSLFSRDPEVVRIVIVAEEEIPFEFQTEMESNTLVVDVTEADENSTFVPLPAPIPIPPVDNSGRKTVVIDPGHGGSDPGTIGITNTHEKDFTLALSLKVETLLQSEPEINVVMTRDEDVYPTRTERVALANQLKADIFVSIHGNSVLASPQASGTESYYYQRSSSKDLAKVIHKHLVKALGFKDRGVKEGNYQVIRETTMPAALLEIGFLSNLAEEEALFTEAVQDKAAQAIVDGIKEYLGI</sequence>
<keyword evidence="5" id="KW-1185">Reference proteome</keyword>
<feature type="chain" id="PRO_5045484885" evidence="2">
    <location>
        <begin position="25"/>
        <end position="477"/>
    </location>
</feature>
<dbReference type="Pfam" id="PF01520">
    <property type="entry name" value="Amidase_3"/>
    <property type="match status" value="1"/>
</dbReference>
<keyword evidence="1" id="KW-0378">Hydrolase</keyword>
<dbReference type="InterPro" id="IPR002508">
    <property type="entry name" value="MurNAc-LAA_cat"/>
</dbReference>
<dbReference type="SUPFAM" id="SSF53187">
    <property type="entry name" value="Zn-dependent exopeptidases"/>
    <property type="match status" value="1"/>
</dbReference>
<dbReference type="PANTHER" id="PTHR30404:SF0">
    <property type="entry name" value="N-ACETYLMURAMOYL-L-ALANINE AMIDASE AMIC"/>
    <property type="match status" value="1"/>
</dbReference>
<keyword evidence="2" id="KW-0732">Signal</keyword>